<evidence type="ECO:0000256" key="7">
    <source>
        <dbReference type="SAM" id="Phobius"/>
    </source>
</evidence>
<sequence length="490" mass="55848">MALWIYEVTIEGALLISQEGEWLVIQNLLSKKLEHHLRILMKEFSFLLNLLFIYILSNMIVSTAVDTIAASQLLRDGETIVSTGGSFELGFFSPGSSTKRYLGIWYHKIASGTVVWVANRETPINNTFGVLMVEEPGILVLRDHTNHKIWSSNSSRRIQTPIAQLLDSGNLIVRDGNDSDSQNFLWQSFDFPCDTFLPGMKFGRNSTSGLDRYISSWKSTDDPSPGDFVYRLDPNGFPQFLLFKGSIVQFRSGPWNGLRFSGIPPLKANPFYKFWFVFNQEKMYYTYELLNTSVVSRMVLGQNGIFQRFTWINRTQGWKIYISVPLDNCDTYAFCGPYSSCNIDDSPVCACLKGFVPKFPNEWDKVDWSNGCVRKIPLECGKGDGFIKYSGIKLPDTRYSWFNVSMNLKECKMKCLNNCSCRAYANLDIRGGGSGCLLWFDDLIDIRQLTENGQDLYIRMAASELGKNLWPNEGNEVFHISIRNNKDKDI</sequence>
<keyword evidence="5" id="KW-0675">Receptor</keyword>
<dbReference type="PROSITE" id="PS50927">
    <property type="entry name" value="BULB_LECTIN"/>
    <property type="match status" value="1"/>
</dbReference>
<keyword evidence="2" id="KW-0597">Phosphoprotein</keyword>
<evidence type="ECO:0000259" key="9">
    <source>
        <dbReference type="PROSITE" id="PS50948"/>
    </source>
</evidence>
<dbReference type="CDD" id="cd01098">
    <property type="entry name" value="PAN_AP_plant"/>
    <property type="match status" value="1"/>
</dbReference>
<dbReference type="InterPro" id="IPR001480">
    <property type="entry name" value="Bulb-type_lectin_dom"/>
</dbReference>
<dbReference type="GO" id="GO:0048544">
    <property type="term" value="P:recognition of pollen"/>
    <property type="evidence" value="ECO:0007669"/>
    <property type="project" value="InterPro"/>
</dbReference>
<dbReference type="InterPro" id="IPR036426">
    <property type="entry name" value="Bulb-type_lectin_dom_sf"/>
</dbReference>
<evidence type="ECO:0000256" key="4">
    <source>
        <dbReference type="ARBA" id="ARBA00023157"/>
    </source>
</evidence>
<keyword evidence="4" id="KW-1015">Disulfide bond</keyword>
<dbReference type="Pfam" id="PF08276">
    <property type="entry name" value="PAN_2"/>
    <property type="match status" value="1"/>
</dbReference>
<dbReference type="SUPFAM" id="SSF51110">
    <property type="entry name" value="alpha-D-mannose-specific plant lectins"/>
    <property type="match status" value="1"/>
</dbReference>
<feature type="domain" description="Bulb-type lectin" evidence="8">
    <location>
        <begin position="65"/>
        <end position="186"/>
    </location>
</feature>
<dbReference type="EMBL" id="JBAMMX010000001">
    <property type="protein sequence ID" value="KAK6946816.1"/>
    <property type="molecule type" value="Genomic_DNA"/>
</dbReference>
<dbReference type="CDD" id="cd00028">
    <property type="entry name" value="B_lectin"/>
    <property type="match status" value="1"/>
</dbReference>
<protein>
    <submittedName>
        <fullName evidence="10">Bulb-type lectin domain</fullName>
    </submittedName>
</protein>
<evidence type="ECO:0000256" key="3">
    <source>
        <dbReference type="ARBA" id="ARBA00022729"/>
    </source>
</evidence>
<dbReference type="Pfam" id="PF01453">
    <property type="entry name" value="B_lectin"/>
    <property type="match status" value="1"/>
</dbReference>
<proteinExistence type="predicted"/>
<name>A0AAN8ZQX3_9MAGN</name>
<keyword evidence="7" id="KW-0472">Membrane</keyword>
<evidence type="ECO:0000256" key="5">
    <source>
        <dbReference type="ARBA" id="ARBA00023170"/>
    </source>
</evidence>
<dbReference type="FunFam" id="3.50.4.10:FF:000002">
    <property type="entry name" value="G-type lectin S-receptor-like serine/threonine-protein kinase"/>
    <property type="match status" value="1"/>
</dbReference>
<keyword evidence="7" id="KW-1133">Transmembrane helix</keyword>
<dbReference type="InterPro" id="IPR000858">
    <property type="entry name" value="S_locus_glycoprot_dom"/>
</dbReference>
<accession>A0AAN8ZQX3</accession>
<dbReference type="Gene3D" id="2.90.10.10">
    <property type="entry name" value="Bulb-type lectin domain"/>
    <property type="match status" value="1"/>
</dbReference>
<evidence type="ECO:0000256" key="6">
    <source>
        <dbReference type="ARBA" id="ARBA00023180"/>
    </source>
</evidence>
<evidence type="ECO:0000259" key="8">
    <source>
        <dbReference type="PROSITE" id="PS50927"/>
    </source>
</evidence>
<evidence type="ECO:0000313" key="11">
    <source>
        <dbReference type="Proteomes" id="UP001370490"/>
    </source>
</evidence>
<keyword evidence="6" id="KW-0325">Glycoprotein</keyword>
<reference evidence="10 11" key="1">
    <citation type="submission" date="2023-12" db="EMBL/GenBank/DDBJ databases">
        <title>A high-quality genome assembly for Dillenia turbinata (Dilleniales).</title>
        <authorList>
            <person name="Chanderbali A."/>
        </authorList>
    </citation>
    <scope>NUCLEOTIDE SEQUENCE [LARGE SCALE GENOMIC DNA]</scope>
    <source>
        <strain evidence="10">LSX21</strain>
        <tissue evidence="10">Leaf</tissue>
    </source>
</reference>
<comment type="caution">
    <text evidence="10">The sequence shown here is derived from an EMBL/GenBank/DDBJ whole genome shotgun (WGS) entry which is preliminary data.</text>
</comment>
<feature type="transmembrane region" description="Helical" evidence="7">
    <location>
        <begin position="46"/>
        <end position="65"/>
    </location>
</feature>
<organism evidence="10 11">
    <name type="scientific">Dillenia turbinata</name>
    <dbReference type="NCBI Taxonomy" id="194707"/>
    <lineage>
        <taxon>Eukaryota</taxon>
        <taxon>Viridiplantae</taxon>
        <taxon>Streptophyta</taxon>
        <taxon>Embryophyta</taxon>
        <taxon>Tracheophyta</taxon>
        <taxon>Spermatophyta</taxon>
        <taxon>Magnoliopsida</taxon>
        <taxon>eudicotyledons</taxon>
        <taxon>Gunneridae</taxon>
        <taxon>Pentapetalae</taxon>
        <taxon>Dilleniales</taxon>
        <taxon>Dilleniaceae</taxon>
        <taxon>Dillenia</taxon>
    </lineage>
</organism>
<dbReference type="InterPro" id="IPR035446">
    <property type="entry name" value="SLSG/EP1"/>
</dbReference>
<keyword evidence="7" id="KW-0812">Transmembrane</keyword>
<keyword evidence="3" id="KW-0732">Signal</keyword>
<dbReference type="InterPro" id="IPR003609">
    <property type="entry name" value="Pan_app"/>
</dbReference>
<dbReference type="Proteomes" id="UP001370490">
    <property type="component" value="Unassembled WGS sequence"/>
</dbReference>
<evidence type="ECO:0000256" key="1">
    <source>
        <dbReference type="ARBA" id="ARBA00003061"/>
    </source>
</evidence>
<dbReference type="PROSITE" id="PS50948">
    <property type="entry name" value="PAN"/>
    <property type="match status" value="1"/>
</dbReference>
<dbReference type="PANTHER" id="PTHR32444:SF247">
    <property type="entry name" value="OS01G0958200 PROTEIN"/>
    <property type="match status" value="1"/>
</dbReference>
<comment type="function">
    <text evidence="1">Involved in sporophytic self-incompatibility system (the inability of flowering plants to achieve self-fertilization).</text>
</comment>
<dbReference type="FunFam" id="2.90.10.10:FF:000004">
    <property type="entry name" value="G-type lectin S-receptor-like serine/threonine-protein kinase"/>
    <property type="match status" value="1"/>
</dbReference>
<dbReference type="Pfam" id="PF00954">
    <property type="entry name" value="S_locus_glycop"/>
    <property type="match status" value="1"/>
</dbReference>
<dbReference type="AlphaFoldDB" id="A0AAN8ZQX3"/>
<dbReference type="PANTHER" id="PTHR32444">
    <property type="entry name" value="BULB-TYPE LECTIN DOMAIN-CONTAINING PROTEIN"/>
    <property type="match status" value="1"/>
</dbReference>
<dbReference type="Gene3D" id="3.50.4.10">
    <property type="entry name" value="Hepatocyte Growth Factor"/>
    <property type="match status" value="1"/>
</dbReference>
<evidence type="ECO:0000313" key="10">
    <source>
        <dbReference type="EMBL" id="KAK6946816.1"/>
    </source>
</evidence>
<dbReference type="SMART" id="SM00473">
    <property type="entry name" value="PAN_AP"/>
    <property type="match status" value="1"/>
</dbReference>
<evidence type="ECO:0000256" key="2">
    <source>
        <dbReference type="ARBA" id="ARBA00022553"/>
    </source>
</evidence>
<gene>
    <name evidence="10" type="ORF">RJ641_000289</name>
</gene>
<dbReference type="SMART" id="SM00108">
    <property type="entry name" value="B_lectin"/>
    <property type="match status" value="1"/>
</dbReference>
<dbReference type="PIRSF" id="PIRSF002686">
    <property type="entry name" value="SLG"/>
    <property type="match status" value="1"/>
</dbReference>
<keyword evidence="11" id="KW-1185">Reference proteome</keyword>
<feature type="domain" description="Apple" evidence="9">
    <location>
        <begin position="380"/>
        <end position="461"/>
    </location>
</feature>